<feature type="domain" description="RNase H type-1" evidence="1">
    <location>
        <begin position="35"/>
        <end position="133"/>
    </location>
</feature>
<dbReference type="EMBL" id="ASHM01012471">
    <property type="protein sequence ID" value="PNX94423.1"/>
    <property type="molecule type" value="Genomic_DNA"/>
</dbReference>
<dbReference type="InterPro" id="IPR044730">
    <property type="entry name" value="RNase_H-like_dom_plant"/>
</dbReference>
<accession>A0A2K3MUB6</accession>
<dbReference type="SUPFAM" id="SSF53098">
    <property type="entry name" value="Ribonuclease H-like"/>
    <property type="match status" value="1"/>
</dbReference>
<dbReference type="Proteomes" id="UP000236291">
    <property type="component" value="Unassembled WGS sequence"/>
</dbReference>
<dbReference type="CDD" id="cd06222">
    <property type="entry name" value="RNase_H_like"/>
    <property type="match status" value="1"/>
</dbReference>
<dbReference type="GO" id="GO:0003676">
    <property type="term" value="F:nucleic acid binding"/>
    <property type="evidence" value="ECO:0007669"/>
    <property type="project" value="InterPro"/>
</dbReference>
<gene>
    <name evidence="2" type="ORF">L195_g017599</name>
</gene>
<dbReference type="GO" id="GO:0004523">
    <property type="term" value="F:RNA-DNA hybrid ribonuclease activity"/>
    <property type="evidence" value="ECO:0007669"/>
    <property type="project" value="InterPro"/>
</dbReference>
<dbReference type="InterPro" id="IPR036397">
    <property type="entry name" value="RNaseH_sf"/>
</dbReference>
<dbReference type="AlphaFoldDB" id="A0A2K3MUB6"/>
<reference evidence="2 3" key="2">
    <citation type="journal article" date="2017" name="Front. Plant Sci.">
        <title>Gene Classification and Mining of Molecular Markers Useful in Red Clover (Trifolium pratense) Breeding.</title>
        <authorList>
            <person name="Istvanek J."/>
            <person name="Dluhosova J."/>
            <person name="Dluhos P."/>
            <person name="Patkova L."/>
            <person name="Nedelnik J."/>
            <person name="Repkova J."/>
        </authorList>
    </citation>
    <scope>NUCLEOTIDE SEQUENCE [LARGE SCALE GENOMIC DNA]</scope>
    <source>
        <strain evidence="3">cv. Tatra</strain>
        <tissue evidence="2">Young leaves</tissue>
    </source>
</reference>
<dbReference type="InterPro" id="IPR002156">
    <property type="entry name" value="RNaseH_domain"/>
</dbReference>
<evidence type="ECO:0000313" key="3">
    <source>
        <dbReference type="Proteomes" id="UP000236291"/>
    </source>
</evidence>
<proteinExistence type="predicted"/>
<dbReference type="PANTHER" id="PTHR47074:SF48">
    <property type="entry name" value="POLYNUCLEOTIDYL TRANSFERASE, RIBONUCLEASE H-LIKE SUPERFAMILY PROTEIN"/>
    <property type="match status" value="1"/>
</dbReference>
<dbReference type="STRING" id="57577.A0A2K3MUB6"/>
<protein>
    <submittedName>
        <fullName evidence="2">BZIP-like protein</fullName>
    </submittedName>
</protein>
<reference evidence="2 3" key="1">
    <citation type="journal article" date="2014" name="Am. J. Bot.">
        <title>Genome assembly and annotation for red clover (Trifolium pratense; Fabaceae).</title>
        <authorList>
            <person name="Istvanek J."/>
            <person name="Jaros M."/>
            <person name="Krenek A."/>
            <person name="Repkova J."/>
        </authorList>
    </citation>
    <scope>NUCLEOTIDE SEQUENCE [LARGE SCALE GENOMIC DNA]</scope>
    <source>
        <strain evidence="3">cv. Tatra</strain>
        <tissue evidence="2">Young leaves</tissue>
    </source>
</reference>
<dbReference type="Pfam" id="PF13456">
    <property type="entry name" value="RVT_3"/>
    <property type="match status" value="1"/>
</dbReference>
<dbReference type="Gene3D" id="3.30.420.10">
    <property type="entry name" value="Ribonuclease H-like superfamily/Ribonuclease H"/>
    <property type="match status" value="1"/>
</dbReference>
<name>A0A2K3MUB6_TRIPR</name>
<sequence length="158" mass="17417">MNGKQCKLCVTAVTVQNSSRAHSGKILNSGWYKCNVDAAFHSEVGKTTAGWCIRDYLGRFVLAGSSWIQGRCAVIEGEAVAVLEAIEELSHRGFRKVIFETDSKIVDDAVHSIHDDVSEFSFIIRNIKCILSLHSDFEVKSTNEHGCSGYCKGGHFMT</sequence>
<comment type="caution">
    <text evidence="2">The sequence shown here is derived from an EMBL/GenBank/DDBJ whole genome shotgun (WGS) entry which is preliminary data.</text>
</comment>
<evidence type="ECO:0000259" key="1">
    <source>
        <dbReference type="Pfam" id="PF13456"/>
    </source>
</evidence>
<evidence type="ECO:0000313" key="2">
    <source>
        <dbReference type="EMBL" id="PNX94423.1"/>
    </source>
</evidence>
<dbReference type="InterPro" id="IPR052929">
    <property type="entry name" value="RNase_H-like_EbsB-rel"/>
</dbReference>
<organism evidence="2 3">
    <name type="scientific">Trifolium pratense</name>
    <name type="common">Red clover</name>
    <dbReference type="NCBI Taxonomy" id="57577"/>
    <lineage>
        <taxon>Eukaryota</taxon>
        <taxon>Viridiplantae</taxon>
        <taxon>Streptophyta</taxon>
        <taxon>Embryophyta</taxon>
        <taxon>Tracheophyta</taxon>
        <taxon>Spermatophyta</taxon>
        <taxon>Magnoliopsida</taxon>
        <taxon>eudicotyledons</taxon>
        <taxon>Gunneridae</taxon>
        <taxon>Pentapetalae</taxon>
        <taxon>rosids</taxon>
        <taxon>fabids</taxon>
        <taxon>Fabales</taxon>
        <taxon>Fabaceae</taxon>
        <taxon>Papilionoideae</taxon>
        <taxon>50 kb inversion clade</taxon>
        <taxon>NPAAA clade</taxon>
        <taxon>Hologalegina</taxon>
        <taxon>IRL clade</taxon>
        <taxon>Trifolieae</taxon>
        <taxon>Trifolium</taxon>
    </lineage>
</organism>
<dbReference type="InterPro" id="IPR012337">
    <property type="entry name" value="RNaseH-like_sf"/>
</dbReference>
<dbReference type="PANTHER" id="PTHR47074">
    <property type="entry name" value="BNAC02G40300D PROTEIN"/>
    <property type="match status" value="1"/>
</dbReference>